<organism evidence="2">
    <name type="scientific">Brassica napus</name>
    <name type="common">Rape</name>
    <dbReference type="NCBI Taxonomy" id="3708"/>
    <lineage>
        <taxon>Eukaryota</taxon>
        <taxon>Viridiplantae</taxon>
        <taxon>Streptophyta</taxon>
        <taxon>Embryophyta</taxon>
        <taxon>Tracheophyta</taxon>
        <taxon>Spermatophyta</taxon>
        <taxon>Magnoliopsida</taxon>
        <taxon>eudicotyledons</taxon>
        <taxon>Gunneridae</taxon>
        <taxon>Pentapetalae</taxon>
        <taxon>rosids</taxon>
        <taxon>malvids</taxon>
        <taxon>Brassicales</taxon>
        <taxon>Brassicaceae</taxon>
        <taxon>Brassiceae</taxon>
        <taxon>Brassica</taxon>
    </lineage>
</organism>
<protein>
    <submittedName>
        <fullName evidence="2">(rape) hypothetical protein</fullName>
    </submittedName>
</protein>
<feature type="region of interest" description="Disordered" evidence="1">
    <location>
        <begin position="129"/>
        <end position="281"/>
    </location>
</feature>
<gene>
    <name evidence="2" type="ORF">DARMORV10_A07P12280.1</name>
</gene>
<feature type="compositionally biased region" description="Basic and acidic residues" evidence="1">
    <location>
        <begin position="150"/>
        <end position="162"/>
    </location>
</feature>
<proteinExistence type="predicted"/>
<dbReference type="AlphaFoldDB" id="A0A816YNU4"/>
<evidence type="ECO:0000256" key="1">
    <source>
        <dbReference type="SAM" id="MobiDB-lite"/>
    </source>
</evidence>
<sequence>MSSSDKGKEVMGTPVIHRKHHTDLVDTLMPLLSQSVPPGFAPRSVVAPEVFEEMQLYMNCTDPEERRIREFRMKEVLRVLSSNPGAQSSYLRMEEQPRISAVQNSMLGRVFDFRTAEIESEKLLTEERGVNNTHDGGESTEATKINQHVGDARKENPQEHRTSMVSSQNRLIGHHRETVEESGDYQPPKTGALFSMGHDHRSVSGASGRSHSSTRKGSSWKRFKQTSNGTRGSHKAYHNSQEQNEADSSVKRKSREEMEGTLKFSKHTEGLMVHQKPSSSQ</sequence>
<evidence type="ECO:0000313" key="2">
    <source>
        <dbReference type="EMBL" id="CAF2160806.1"/>
    </source>
</evidence>
<dbReference type="EMBL" id="HG994361">
    <property type="protein sequence ID" value="CAF2160806.1"/>
    <property type="molecule type" value="Genomic_DNA"/>
</dbReference>
<name>A0A816YNU4_BRANA</name>
<feature type="compositionally biased region" description="Polar residues" evidence="1">
    <location>
        <begin position="130"/>
        <end position="146"/>
    </location>
</feature>
<reference evidence="2" key="1">
    <citation type="submission" date="2021-01" db="EMBL/GenBank/DDBJ databases">
        <authorList>
            <consortium name="Genoscope - CEA"/>
            <person name="William W."/>
        </authorList>
    </citation>
    <scope>NUCLEOTIDE SEQUENCE</scope>
</reference>
<dbReference type="Proteomes" id="UP001295469">
    <property type="component" value="Chromosome A07"/>
</dbReference>
<feature type="compositionally biased region" description="Basic and acidic residues" evidence="1">
    <location>
        <begin position="248"/>
        <end position="260"/>
    </location>
</feature>
<feature type="compositionally biased region" description="Basic residues" evidence="1">
    <location>
        <begin position="212"/>
        <end position="224"/>
    </location>
</feature>
<accession>A0A816YNU4</accession>
<feature type="compositionally biased region" description="Polar residues" evidence="1">
    <location>
        <begin position="238"/>
        <end position="247"/>
    </location>
</feature>